<dbReference type="AlphaFoldDB" id="A0A8H7KDY2"/>
<sequence length="93" mass="10040">MKFEQGSFASNNPVISSAPKIRLRACGTVFVKCGEPRSGVSEEDILARGEVAGMIYFCNLQKKYDGFLCAAQLLILADSFDTVIDKGCTVAQV</sequence>
<reference evidence="1" key="1">
    <citation type="submission" date="2020-10" db="EMBL/GenBank/DDBJ databases">
        <title>High-Quality Genome Resource of Clonostachys rosea strain S41 by Oxford Nanopore Long-Read Sequencing.</title>
        <authorList>
            <person name="Wang H."/>
        </authorList>
    </citation>
    <scope>NUCLEOTIDE SEQUENCE</scope>
    <source>
        <strain evidence="1">S41</strain>
    </source>
</reference>
<evidence type="ECO:0000313" key="1">
    <source>
        <dbReference type="EMBL" id="KAF9747531.1"/>
    </source>
</evidence>
<protein>
    <submittedName>
        <fullName evidence="1">Uncharacterized protein</fullName>
    </submittedName>
</protein>
<evidence type="ECO:0000313" key="2">
    <source>
        <dbReference type="Proteomes" id="UP000616885"/>
    </source>
</evidence>
<name>A0A8H7KDY2_BIOOC</name>
<comment type="caution">
    <text evidence="1">The sequence shown here is derived from an EMBL/GenBank/DDBJ whole genome shotgun (WGS) entry which is preliminary data.</text>
</comment>
<organism evidence="1 2">
    <name type="scientific">Bionectria ochroleuca</name>
    <name type="common">Gliocladium roseum</name>
    <dbReference type="NCBI Taxonomy" id="29856"/>
    <lineage>
        <taxon>Eukaryota</taxon>
        <taxon>Fungi</taxon>
        <taxon>Dikarya</taxon>
        <taxon>Ascomycota</taxon>
        <taxon>Pezizomycotina</taxon>
        <taxon>Sordariomycetes</taxon>
        <taxon>Hypocreomycetidae</taxon>
        <taxon>Hypocreales</taxon>
        <taxon>Bionectriaceae</taxon>
        <taxon>Clonostachys</taxon>
    </lineage>
</organism>
<proteinExistence type="predicted"/>
<dbReference type="EMBL" id="JADCTT010000010">
    <property type="protein sequence ID" value="KAF9747531.1"/>
    <property type="molecule type" value="Genomic_DNA"/>
</dbReference>
<gene>
    <name evidence="1" type="ORF">IM811_002865</name>
</gene>
<dbReference type="Proteomes" id="UP000616885">
    <property type="component" value="Unassembled WGS sequence"/>
</dbReference>
<accession>A0A8H7KDY2</accession>